<dbReference type="RefSeq" id="WP_103684326.1">
    <property type="nucleotide sequence ID" value="NZ_PQGG01000021.1"/>
</dbReference>
<comment type="caution">
    <text evidence="4">The sequence shown here is derived from an EMBL/GenBank/DDBJ whole genome shotgun (WGS) entry which is preliminary data.</text>
</comment>
<evidence type="ECO:0000313" key="5">
    <source>
        <dbReference type="Proteomes" id="UP000237222"/>
    </source>
</evidence>
<name>A0A2S4HG42_9GAMM</name>
<dbReference type="SMART" id="SM00028">
    <property type="entry name" value="TPR"/>
    <property type="match status" value="2"/>
</dbReference>
<dbReference type="Pfam" id="PF13181">
    <property type="entry name" value="TPR_8"/>
    <property type="match status" value="1"/>
</dbReference>
<sequence>MKSKKSAGKSQIDKHERKNVTMSLPGRPGSNVMPASQALNFVAQLAQDGKWPVVIVLCQQLLAQIPQLTRAGHFLFKGLNEAGDYSGLLAATEQHLINKPRDVISLLFHASALRMLGQHNKALQAIEKVLRLEPANINALNQQGVILKEIGKMPEALASFDRCIRLSPLDGHAYWNRSDLLHDIKSKDLDDMEAVLNKPTVSAHNKARIHYALARGYEFNGDTAKQFLHIERGAALKRSLLEYNHAEEIQETRNIPQHFTPALLKQTPLPRDADSAKPIFICGLPRSGTTLVEQIISTHSMVTAGDELVALQRATAAVLRQKRIDKPFPLWANELQPSDWKAIGDNYQTLTKELHVTPFFTDKNLQNYKALGLIHLASPEAKIIFCRRNPMDNLWGCYRQYFADGLRFTYDQEELADTYHAAAELYRYWQQVLADKIFFLEYETLINDYEATVKALLNFLDLPWEEDCLHFYNNPRAVRTTSATQVRSPINSNRIDQWKKFEPQLQTMYKRLHELGEVE</sequence>
<dbReference type="InterPro" id="IPR011990">
    <property type="entry name" value="TPR-like_helical_dom_sf"/>
</dbReference>
<dbReference type="PROSITE" id="PS50005">
    <property type="entry name" value="TPR"/>
    <property type="match status" value="2"/>
</dbReference>
<dbReference type="SUPFAM" id="SSF48452">
    <property type="entry name" value="TPR-like"/>
    <property type="match status" value="1"/>
</dbReference>
<evidence type="ECO:0000256" key="1">
    <source>
        <dbReference type="ARBA" id="ARBA00022679"/>
    </source>
</evidence>
<dbReference type="SUPFAM" id="SSF52540">
    <property type="entry name" value="P-loop containing nucleoside triphosphate hydrolases"/>
    <property type="match status" value="1"/>
</dbReference>
<proteinExistence type="predicted"/>
<dbReference type="GO" id="GO:0008476">
    <property type="term" value="F:protein-tyrosine sulfotransferase activity"/>
    <property type="evidence" value="ECO:0007669"/>
    <property type="project" value="InterPro"/>
</dbReference>
<dbReference type="Gene3D" id="1.25.40.10">
    <property type="entry name" value="Tetratricopeptide repeat domain"/>
    <property type="match status" value="1"/>
</dbReference>
<organism evidence="4 5">
    <name type="scientific">Zhongshania marina</name>
    <dbReference type="NCBI Taxonomy" id="2304603"/>
    <lineage>
        <taxon>Bacteria</taxon>
        <taxon>Pseudomonadati</taxon>
        <taxon>Pseudomonadota</taxon>
        <taxon>Gammaproteobacteria</taxon>
        <taxon>Cellvibrionales</taxon>
        <taxon>Spongiibacteraceae</taxon>
        <taxon>Zhongshania</taxon>
    </lineage>
</organism>
<dbReference type="InterPro" id="IPR027417">
    <property type="entry name" value="P-loop_NTPase"/>
</dbReference>
<dbReference type="InterPro" id="IPR019734">
    <property type="entry name" value="TPR_rpt"/>
</dbReference>
<dbReference type="Proteomes" id="UP000237222">
    <property type="component" value="Unassembled WGS sequence"/>
</dbReference>
<dbReference type="AlphaFoldDB" id="A0A2S4HG42"/>
<protein>
    <submittedName>
        <fullName evidence="4">Uncharacterized protein</fullName>
    </submittedName>
</protein>
<feature type="repeat" description="TPR" evidence="2">
    <location>
        <begin position="137"/>
        <end position="170"/>
    </location>
</feature>
<evidence type="ECO:0000256" key="2">
    <source>
        <dbReference type="PROSITE-ProRule" id="PRU00339"/>
    </source>
</evidence>
<evidence type="ECO:0000256" key="3">
    <source>
        <dbReference type="SAM" id="MobiDB-lite"/>
    </source>
</evidence>
<dbReference type="Gene3D" id="3.40.50.300">
    <property type="entry name" value="P-loop containing nucleotide triphosphate hydrolases"/>
    <property type="match status" value="1"/>
</dbReference>
<dbReference type="PANTHER" id="PTHR12788">
    <property type="entry name" value="PROTEIN-TYROSINE SULFOTRANSFERASE 2"/>
    <property type="match status" value="1"/>
</dbReference>
<feature type="repeat" description="TPR" evidence="2">
    <location>
        <begin position="103"/>
        <end position="136"/>
    </location>
</feature>
<accession>A0A2S4HG42</accession>
<dbReference type="PANTHER" id="PTHR12788:SF10">
    <property type="entry name" value="PROTEIN-TYROSINE SULFOTRANSFERASE"/>
    <property type="match status" value="1"/>
</dbReference>
<keyword evidence="1" id="KW-0808">Transferase</keyword>
<dbReference type="Pfam" id="PF13469">
    <property type="entry name" value="Sulfotransfer_3"/>
    <property type="match status" value="1"/>
</dbReference>
<keyword evidence="2" id="KW-0802">TPR repeat</keyword>
<dbReference type="OrthoDB" id="9815894at2"/>
<dbReference type="EMBL" id="PQGG01000021">
    <property type="protein sequence ID" value="POP52909.1"/>
    <property type="molecule type" value="Genomic_DNA"/>
</dbReference>
<feature type="region of interest" description="Disordered" evidence="3">
    <location>
        <begin position="1"/>
        <end position="29"/>
    </location>
</feature>
<evidence type="ECO:0000313" key="4">
    <source>
        <dbReference type="EMBL" id="POP52909.1"/>
    </source>
</evidence>
<dbReference type="InterPro" id="IPR026634">
    <property type="entry name" value="TPST-like"/>
</dbReference>
<reference evidence="4" key="1">
    <citation type="submission" date="2018-01" db="EMBL/GenBank/DDBJ databases">
        <authorList>
            <person name="Yu X.-D."/>
        </authorList>
    </citation>
    <scope>NUCLEOTIDE SEQUENCE</scope>
    <source>
        <strain evidence="4">ZX-21</strain>
    </source>
</reference>
<gene>
    <name evidence="4" type="ORF">C0068_09820</name>
</gene>